<reference evidence="2 3" key="1">
    <citation type="submission" date="2021-04" db="EMBL/GenBank/DDBJ databases">
        <authorList>
            <person name="De Guttry C."/>
            <person name="Zahm M."/>
            <person name="Klopp C."/>
            <person name="Cabau C."/>
            <person name="Louis A."/>
            <person name="Berthelot C."/>
            <person name="Parey E."/>
            <person name="Roest Crollius H."/>
            <person name="Montfort J."/>
            <person name="Robinson-Rechavi M."/>
            <person name="Bucao C."/>
            <person name="Bouchez O."/>
            <person name="Gislard M."/>
            <person name="Lluch J."/>
            <person name="Milhes M."/>
            <person name="Lampietro C."/>
            <person name="Lopez Roques C."/>
            <person name="Donnadieu C."/>
            <person name="Braasch I."/>
            <person name="Desvignes T."/>
            <person name="Postlethwait J."/>
            <person name="Bobe J."/>
            <person name="Wedekind C."/>
            <person name="Guiguen Y."/>
        </authorList>
    </citation>
    <scope>NUCLEOTIDE SEQUENCE [LARGE SCALE GENOMIC DNA]</scope>
    <source>
        <strain evidence="2">Cs_M1</strain>
        <tissue evidence="2">Blood</tissue>
    </source>
</reference>
<dbReference type="AlphaFoldDB" id="A0AAN8R3I5"/>
<evidence type="ECO:0000313" key="2">
    <source>
        <dbReference type="EMBL" id="KAK6311377.1"/>
    </source>
</evidence>
<accession>A0AAN8R3I5</accession>
<keyword evidence="1" id="KW-1133">Transmembrane helix</keyword>
<dbReference type="EMBL" id="JAGTTL010000015">
    <property type="protein sequence ID" value="KAK6311377.1"/>
    <property type="molecule type" value="Genomic_DNA"/>
</dbReference>
<gene>
    <name evidence="2" type="ORF">J4Q44_G00170410</name>
</gene>
<evidence type="ECO:0000256" key="1">
    <source>
        <dbReference type="SAM" id="Phobius"/>
    </source>
</evidence>
<name>A0AAN8R3I5_9TELE</name>
<keyword evidence="1" id="KW-0812">Transmembrane</keyword>
<comment type="caution">
    <text evidence="2">The sequence shown here is derived from an EMBL/GenBank/DDBJ whole genome shotgun (WGS) entry which is preliminary data.</text>
</comment>
<feature type="transmembrane region" description="Helical" evidence="1">
    <location>
        <begin position="13"/>
        <end position="38"/>
    </location>
</feature>
<protein>
    <submittedName>
        <fullName evidence="2">Uncharacterized protein</fullName>
    </submittedName>
</protein>
<organism evidence="2 3">
    <name type="scientific">Coregonus suidteri</name>
    <dbReference type="NCBI Taxonomy" id="861788"/>
    <lineage>
        <taxon>Eukaryota</taxon>
        <taxon>Metazoa</taxon>
        <taxon>Chordata</taxon>
        <taxon>Craniata</taxon>
        <taxon>Vertebrata</taxon>
        <taxon>Euteleostomi</taxon>
        <taxon>Actinopterygii</taxon>
        <taxon>Neopterygii</taxon>
        <taxon>Teleostei</taxon>
        <taxon>Protacanthopterygii</taxon>
        <taxon>Salmoniformes</taxon>
        <taxon>Salmonidae</taxon>
        <taxon>Coregoninae</taxon>
        <taxon>Coregonus</taxon>
    </lineage>
</organism>
<sequence length="84" mass="9176">THLSPLCSLLGEVISVSTLLAISLIANIILLLGVVYLWTRGRRQHEGLSPAMPELTVLNNAVEVHSLMQNGNGDALQHWPHSEE</sequence>
<keyword evidence="1" id="KW-0472">Membrane</keyword>
<feature type="non-terminal residue" evidence="2">
    <location>
        <position position="1"/>
    </location>
</feature>
<keyword evidence="3" id="KW-1185">Reference proteome</keyword>
<dbReference type="Proteomes" id="UP001356427">
    <property type="component" value="Unassembled WGS sequence"/>
</dbReference>
<proteinExistence type="predicted"/>
<evidence type="ECO:0000313" key="3">
    <source>
        <dbReference type="Proteomes" id="UP001356427"/>
    </source>
</evidence>